<dbReference type="Pfam" id="PF04966">
    <property type="entry name" value="OprB"/>
    <property type="match status" value="1"/>
</dbReference>
<name>A0A5E7DPP9_PSEFL</name>
<reference evidence="3 4" key="1">
    <citation type="submission" date="2019-09" db="EMBL/GenBank/DDBJ databases">
        <authorList>
            <person name="Chandra G."/>
            <person name="Truman W A."/>
        </authorList>
    </citation>
    <scope>NUCLEOTIDE SEQUENCE [LARGE SCALE GENOMIC DNA]</scope>
    <source>
        <strain evidence="3">PS710</strain>
    </source>
</reference>
<dbReference type="Gene3D" id="2.40.160.180">
    <property type="entry name" value="Carbohydrate-selective porin OprB"/>
    <property type="match status" value="1"/>
</dbReference>
<dbReference type="InterPro" id="IPR038673">
    <property type="entry name" value="OprB_sf"/>
</dbReference>
<dbReference type="PANTHER" id="PTHR37944">
    <property type="entry name" value="PORIN B"/>
    <property type="match status" value="1"/>
</dbReference>
<evidence type="ECO:0000256" key="1">
    <source>
        <dbReference type="ARBA" id="ARBA00008769"/>
    </source>
</evidence>
<dbReference type="GO" id="GO:0015288">
    <property type="term" value="F:porin activity"/>
    <property type="evidence" value="ECO:0007669"/>
    <property type="project" value="InterPro"/>
</dbReference>
<sequence length="451" mass="50708" precursor="true">MKLMIKKTQLRHLGLFLLALTPFSNVMAADALATDSPWMTGDWDGKRTELSNRGYNIVLGYTNEIGWNEAGGYNRDRTAVYADEILVSLGMDLEKILDWKAASVQFIITDRNGKDITSQRLIDPRSGQLTSTQEVWGRGSIWRLAEFSYRQRYMDGAIDMRVGRFGLGEFGEFPCEFQNLLFCGNTGGSSTGTVWYNFPVSQWALQLKYNFGQEWAIQGGIFEQNPSLQENDNGFKTSFSGNKGVILPLEVIFKPQQSFFGLPGEYRAGMFVSTTDADDVFLGADGQPQPLTPDGGYKSHSTRKGYWTVARQHIAHIANDPKRPIEVFTQAHFNDKDTTYIRSSINFGFTSMGTFAARPKDEIGVAVGRIEVNSRFTDRQRMVNALNDETSYDSAGFIPIQKKEYSAELFYGVRVTDWLMVRPNVQYLKHPGGVEKVDDAIVIGLKIQTKI</sequence>
<organism evidence="3 4">
    <name type="scientific">Pseudomonas fluorescens</name>
    <dbReference type="NCBI Taxonomy" id="294"/>
    <lineage>
        <taxon>Bacteria</taxon>
        <taxon>Pseudomonadati</taxon>
        <taxon>Pseudomonadota</taxon>
        <taxon>Gammaproteobacteria</taxon>
        <taxon>Pseudomonadales</taxon>
        <taxon>Pseudomonadaceae</taxon>
        <taxon>Pseudomonas</taxon>
    </lineage>
</organism>
<dbReference type="PANTHER" id="PTHR37944:SF1">
    <property type="entry name" value="PORIN B"/>
    <property type="match status" value="1"/>
</dbReference>
<gene>
    <name evidence="3" type="primary">oprB_3</name>
    <name evidence="3" type="ORF">PS710_04120</name>
</gene>
<comment type="similarity">
    <text evidence="1 2">Belongs to the OprB family.</text>
</comment>
<keyword evidence="2" id="KW-0732">Signal</keyword>
<dbReference type="AlphaFoldDB" id="A0A5E7DPP9"/>
<dbReference type="InterPro" id="IPR052932">
    <property type="entry name" value="OprB_Porin"/>
</dbReference>
<evidence type="ECO:0000313" key="4">
    <source>
        <dbReference type="Proteomes" id="UP000381093"/>
    </source>
</evidence>
<evidence type="ECO:0000256" key="2">
    <source>
        <dbReference type="RuleBase" id="RU363072"/>
    </source>
</evidence>
<dbReference type="Proteomes" id="UP000381093">
    <property type="component" value="Unassembled WGS sequence"/>
</dbReference>
<feature type="chain" id="PRO_5023104298" evidence="2">
    <location>
        <begin position="29"/>
        <end position="451"/>
    </location>
</feature>
<dbReference type="GO" id="GO:0008643">
    <property type="term" value="P:carbohydrate transport"/>
    <property type="evidence" value="ECO:0007669"/>
    <property type="project" value="InterPro"/>
</dbReference>
<dbReference type="EMBL" id="CABVHW010000015">
    <property type="protein sequence ID" value="VVO19457.1"/>
    <property type="molecule type" value="Genomic_DNA"/>
</dbReference>
<dbReference type="InterPro" id="IPR007049">
    <property type="entry name" value="Carb-sel_porin_OprB"/>
</dbReference>
<feature type="signal peptide" evidence="2">
    <location>
        <begin position="1"/>
        <end position="28"/>
    </location>
</feature>
<protein>
    <submittedName>
        <fullName evidence="3">Porin B</fullName>
    </submittedName>
</protein>
<dbReference type="GO" id="GO:0016020">
    <property type="term" value="C:membrane"/>
    <property type="evidence" value="ECO:0007669"/>
    <property type="project" value="InterPro"/>
</dbReference>
<proteinExistence type="inferred from homology"/>
<accession>A0A5E7DPP9</accession>
<evidence type="ECO:0000313" key="3">
    <source>
        <dbReference type="EMBL" id="VVO19457.1"/>
    </source>
</evidence>